<reference evidence="2" key="1">
    <citation type="submission" date="2022-11" db="UniProtKB">
        <authorList>
            <consortium name="WormBaseParasite"/>
        </authorList>
    </citation>
    <scope>IDENTIFICATION</scope>
</reference>
<accession>A0AC34FE64</accession>
<organism evidence="1 2">
    <name type="scientific">Panagrolaimus sp. ES5</name>
    <dbReference type="NCBI Taxonomy" id="591445"/>
    <lineage>
        <taxon>Eukaryota</taxon>
        <taxon>Metazoa</taxon>
        <taxon>Ecdysozoa</taxon>
        <taxon>Nematoda</taxon>
        <taxon>Chromadorea</taxon>
        <taxon>Rhabditida</taxon>
        <taxon>Tylenchina</taxon>
        <taxon>Panagrolaimomorpha</taxon>
        <taxon>Panagrolaimoidea</taxon>
        <taxon>Panagrolaimidae</taxon>
        <taxon>Panagrolaimus</taxon>
    </lineage>
</organism>
<proteinExistence type="predicted"/>
<dbReference type="Proteomes" id="UP000887579">
    <property type="component" value="Unplaced"/>
</dbReference>
<sequence>MLNLQKRIKGIDEDRQYLGQRVTIRDKLLAQEVNELKERMKELPHCQLTFPNSNNLYDMYLKVAPQSGFYRSGVFKFHITVPPEYNNVPPVVKCLTKIWHPNITEEGAICLSLLRQNTLDGFGWMPTRRLSDVIHGLQSLFNELIDFEDPLNVDAAKQYAASPEVFQTKVRDYINRYARA</sequence>
<evidence type="ECO:0000313" key="2">
    <source>
        <dbReference type="WBParaSite" id="ES5_v2.g15579.t1"/>
    </source>
</evidence>
<evidence type="ECO:0000313" key="1">
    <source>
        <dbReference type="Proteomes" id="UP000887579"/>
    </source>
</evidence>
<protein>
    <submittedName>
        <fullName evidence="2">UBC core domain-containing protein</fullName>
    </submittedName>
</protein>
<dbReference type="WBParaSite" id="ES5_v2.g15579.t1">
    <property type="protein sequence ID" value="ES5_v2.g15579.t1"/>
    <property type="gene ID" value="ES5_v2.g15579"/>
</dbReference>
<name>A0AC34FE64_9BILA</name>